<protein>
    <submittedName>
        <fullName evidence="6">Protein painting of fourth isoform X1</fullName>
    </submittedName>
</protein>
<dbReference type="OrthoDB" id="4726at2759"/>
<dbReference type="GO" id="GO:0003723">
    <property type="term" value="F:RNA binding"/>
    <property type="evidence" value="ECO:0007669"/>
    <property type="project" value="UniProtKB-UniRule"/>
</dbReference>
<dbReference type="SMART" id="SM00360">
    <property type="entry name" value="RRM"/>
    <property type="match status" value="1"/>
</dbReference>
<dbReference type="Pfam" id="PF00076">
    <property type="entry name" value="RRM_1"/>
    <property type="match status" value="1"/>
</dbReference>
<dbReference type="CTD" id="37947"/>
<feature type="region of interest" description="Disordered" evidence="3">
    <location>
        <begin position="355"/>
        <end position="388"/>
    </location>
</feature>
<dbReference type="RefSeq" id="XP_034109918.1">
    <property type="nucleotide sequence ID" value="XM_034254027.2"/>
</dbReference>
<dbReference type="InterPro" id="IPR012677">
    <property type="entry name" value="Nucleotide-bd_a/b_plait_sf"/>
</dbReference>
<keyword evidence="5" id="KW-1185">Reference proteome</keyword>
<dbReference type="GeneID" id="117571722"/>
<dbReference type="InterPro" id="IPR035979">
    <property type="entry name" value="RBD_domain_sf"/>
</dbReference>
<dbReference type="PROSITE" id="PS50102">
    <property type="entry name" value="RRM"/>
    <property type="match status" value="1"/>
</dbReference>
<dbReference type="Gene3D" id="3.30.70.330">
    <property type="match status" value="1"/>
</dbReference>
<feature type="domain" description="RRM" evidence="4">
    <location>
        <begin position="241"/>
        <end position="314"/>
    </location>
</feature>
<dbReference type="CDD" id="cd00590">
    <property type="entry name" value="RRM_SF"/>
    <property type="match status" value="1"/>
</dbReference>
<evidence type="ECO:0000313" key="6">
    <source>
        <dbReference type="RefSeq" id="XP_034109918.1"/>
    </source>
</evidence>
<feature type="region of interest" description="Disordered" evidence="3">
    <location>
        <begin position="103"/>
        <end position="134"/>
    </location>
</feature>
<evidence type="ECO:0000259" key="4">
    <source>
        <dbReference type="PROSITE" id="PS50102"/>
    </source>
</evidence>
<name>A0A6P8XCL1_DROAB</name>
<reference evidence="6" key="1">
    <citation type="submission" date="2025-08" db="UniProtKB">
        <authorList>
            <consortium name="RefSeq"/>
        </authorList>
    </citation>
    <scope>IDENTIFICATION</scope>
    <source>
        <strain evidence="6">15112-1751.03</strain>
        <tissue evidence="6">Whole Adult</tissue>
    </source>
</reference>
<dbReference type="SUPFAM" id="SSF54928">
    <property type="entry name" value="RNA-binding domain, RBD"/>
    <property type="match status" value="1"/>
</dbReference>
<dbReference type="AlphaFoldDB" id="A0A6P8XCL1"/>
<evidence type="ECO:0000313" key="5">
    <source>
        <dbReference type="Proteomes" id="UP000515160"/>
    </source>
</evidence>
<feature type="compositionally biased region" description="Basic and acidic residues" evidence="3">
    <location>
        <begin position="113"/>
        <end position="134"/>
    </location>
</feature>
<keyword evidence="1 2" id="KW-0694">RNA-binding</keyword>
<dbReference type="InterPro" id="IPR000504">
    <property type="entry name" value="RRM_dom"/>
</dbReference>
<evidence type="ECO:0000256" key="1">
    <source>
        <dbReference type="ARBA" id="ARBA00022884"/>
    </source>
</evidence>
<evidence type="ECO:0000256" key="2">
    <source>
        <dbReference type="PROSITE-ProRule" id="PRU00176"/>
    </source>
</evidence>
<sequence length="547" mass="61109">MNMDIKRASHKTGLGDGPEAKRAMEEQQQQEDQEQDKETNYMQLHADCDSIHADRGSVTLSPSNHVAPFTGNGCEPSLESFMFHQTPAGSQLCSWMSNADSRTLGNDSVPPSEVDKDTKTMEKSAKLNRKEQSEMRRQNALRALALERELSTKVPQTPTLIIRFPDPKINVAIVSEFSQSIRDVVFPTNVAERYCLVHLKPGANIEQAIKEINRIRFGNGHLHAEVKTFTDAEQADCIDPCSLYVSNIPFNMNAADIKAFVNSTRVDIGVMKRQKRARFAFVRYSSAETAMEAFKDLVRRTVNNRVLTVRYRRQRKRLPQVAPSLCGNSNLTINTIPSDDETAECRVISPPPVESITIIDSDDNDSDSSQSRSPQAKKKRETKLSASDKEIEKLKMKMAQHEAIIKSLQMRQNSVVNTAIKVEPQSERTTDMSSLMQHSLSPCSSYDIKMENEYLGIAQSTPEPEHESMPEADNQLSPPYRPTTCAIDGSEDPIKSSNCFGWLITGLGRRKSTKSVTHSININSGNQGPKDANLEGLYAQLEKDLDT</sequence>
<feature type="region of interest" description="Disordered" evidence="3">
    <location>
        <begin position="1"/>
        <end position="38"/>
    </location>
</feature>
<dbReference type="Proteomes" id="UP000515160">
    <property type="component" value="Chromosome 3"/>
</dbReference>
<gene>
    <name evidence="6" type="primary">LOC117571722</name>
</gene>
<organism evidence="5 6">
    <name type="scientific">Drosophila albomicans</name>
    <name type="common">Fruit fly</name>
    <dbReference type="NCBI Taxonomy" id="7291"/>
    <lineage>
        <taxon>Eukaryota</taxon>
        <taxon>Metazoa</taxon>
        <taxon>Ecdysozoa</taxon>
        <taxon>Arthropoda</taxon>
        <taxon>Hexapoda</taxon>
        <taxon>Insecta</taxon>
        <taxon>Pterygota</taxon>
        <taxon>Neoptera</taxon>
        <taxon>Endopterygota</taxon>
        <taxon>Diptera</taxon>
        <taxon>Brachycera</taxon>
        <taxon>Muscomorpha</taxon>
        <taxon>Ephydroidea</taxon>
        <taxon>Drosophilidae</taxon>
        <taxon>Drosophila</taxon>
    </lineage>
</organism>
<accession>A0A6P8XCL1</accession>
<proteinExistence type="predicted"/>
<evidence type="ECO:0000256" key="3">
    <source>
        <dbReference type="SAM" id="MobiDB-lite"/>
    </source>
</evidence>